<feature type="transmembrane region" description="Helical" evidence="2">
    <location>
        <begin position="1438"/>
        <end position="1459"/>
    </location>
</feature>
<feature type="transmembrane region" description="Helical" evidence="2">
    <location>
        <begin position="1524"/>
        <end position="1549"/>
    </location>
</feature>
<feature type="domain" description="THH1/TOM1/TOM3" evidence="3">
    <location>
        <begin position="1357"/>
        <end position="1620"/>
    </location>
</feature>
<dbReference type="eggNOG" id="ENOG502REZV">
    <property type="taxonomic scope" value="Eukaryota"/>
</dbReference>
<feature type="region of interest" description="Disordered" evidence="1">
    <location>
        <begin position="1628"/>
        <end position="1665"/>
    </location>
</feature>
<sequence>MKRKTRTHYCVSVKDARIYKKTTNVLGSELSYGLFDVDLSDDLYVYDTISCPNFECPEPENPDSNTDCSCDYTQCPPKSRPSTCTNQCPTDKDHPCTGEWEVLQLDKVYNFSINKTKQFRFKANGLECNGISLKANSISGYGNTDIGSSLNLNDLRTMGRSFQRNIQYNICPSDNIQTASTTFKKSWTRDTYFIQVTPLSNVYNFSLVLHSLKIQNVDSSVTPCQLSGPLSTTHKCLDIGTSYEISVGYNERKYFAINITKPDYYYFNFPIIDQTLNILISDNDNVTKPVLGEATWELMEDTENFMLLYLEPKSDGTPLTIYITAVAYYPTTYVFSITNYGKKYQQSIYSSESAQVGYLNLRSTSKLYLSSGSYYTTHTLSTSDLKKTFDILYPQEDLNPLWPVSSIFDYVLSSSNLNPTFNTFKPNSYQASFLLEQNGGYIYTKYLDYDSLKNSTLVINSNIFDKDGKPVKLSTKFREIQLECDIEKFNKANDMIKEIEGSLFDILDRDNINNYRYNLDSLTITDAWYGCQSQILNYFETETYLGYRSLKNCPYEATNPLFQTNPCCNSKLSYYECCNPSDLPFNTTKNTLLRVDSVKNQCSSPDCSLSVLTDFNRSLSTIEECTISGSTISNIEYEVVTVLRECKNELISPVCTLDSDCDGYGAHRCDLFKRQCIPDFDTIDKSFLKCVLENLPRGVLYYLLDSTTAFNSKTIDTLHSYHATQDCIGYQSIMDRSTYTFSSAKYGNCNKNEGCLDSTCLIHHDICYDNIALDSSLKLISHIGNCDSFGFCPHLDCTNLNNSLCKSQCNPLSFCGYCTDDTTNCHVFPNPDQQSCENEYVCLLSDGSYKEGVDKATCESQYGKCSSACGTTCTTPDGGSSGCFILKKNNQTECESSSGVWLSNSCTAPNLDQSACNAAGSGYSWVECASKVYGECSGPLDSVFACKTQYSKDCTKEQCSTVGECTDSYYFSPDSNSNYPKGLGKCLKKHLHYYSTMTCEFNAESDSPNGCFTLVPSYLTKAACENFGGTWWVPAKNKDECTSQTGCRVIDRSDWGNLPYNYKFNEMTKDNCSACRDTLNEWTNKFEWTPSTWLPGVYVKKQWLENKSFVPNKLESKVFNYENFYDSVMNALNTHVSELYRSQAFCRMERIQSNLNSLACSCFGEGGPQCFESSVPLLGQAKVCAEESSKFTFDFGLLNFTKDSISESCQTLSISQMSREIYTSTVPDSLASNFVSYNKPDNFAIYNEKGATIGTMISDGVMIKSQDGVRNVDVCFKISDSMNFNEKYPTVDLAIQENEKDKPTPLSLSIHLNKEGDVIYYCGFIEDVPKGSPIYFQINRADEWEGKSKELFDEETKGLMYALAVIFLVVAVAGFYELGTLLYLYTKKIVTQFQLIHLLLVFVTGFILIRSIYFFLLVNGKLSDSPVADYILVVLPTFIYFTSFCLIIILWYVIVFLVLKKNRGADTLTKRLYSMVFIINLVLYMLFIAIVLVFQYTKYTPINDCGSRIFVATKTSAAQRGVSIAYAVIQAFISLLLGTAFIYLGSSLYKRLHFGNVNTGSKTNHQTKVFILSIICSIGFLLHCAFVLVLVSDFNSIVFSFIGLIITEIIPAIAILYCFNPREKQRDKNGNTLGNSTTTGRSTKLSKFGGNESPHESQASSSNEN</sequence>
<dbReference type="GeneID" id="10501437"/>
<organism evidence="4 5">
    <name type="scientific">Dictyostelium purpureum</name>
    <name type="common">Slime mold</name>
    <dbReference type="NCBI Taxonomy" id="5786"/>
    <lineage>
        <taxon>Eukaryota</taxon>
        <taxon>Amoebozoa</taxon>
        <taxon>Evosea</taxon>
        <taxon>Eumycetozoa</taxon>
        <taxon>Dictyostelia</taxon>
        <taxon>Dictyosteliales</taxon>
        <taxon>Dictyosteliaceae</taxon>
        <taxon>Dictyostelium</taxon>
    </lineage>
</organism>
<dbReference type="InterPro" id="IPR009457">
    <property type="entry name" value="THH1/TOM1/TOM3_dom"/>
</dbReference>
<accession>F0ZKR5</accession>
<dbReference type="PANTHER" id="PTHR32102:SF15">
    <property type="entry name" value="THH1_TOM1_TOM3 DOMAIN-CONTAINING PROTEIN"/>
    <property type="match status" value="1"/>
</dbReference>
<evidence type="ECO:0000256" key="1">
    <source>
        <dbReference type="SAM" id="MobiDB-lite"/>
    </source>
</evidence>
<keyword evidence="2" id="KW-0472">Membrane</keyword>
<feature type="transmembrane region" description="Helical" evidence="2">
    <location>
        <begin position="1597"/>
        <end position="1619"/>
    </location>
</feature>
<dbReference type="PANTHER" id="PTHR32102">
    <property type="entry name" value="DUF1084 DOMAIN-CONTAINING PROTEIN-RELATED"/>
    <property type="match status" value="1"/>
</dbReference>
<reference evidence="5" key="1">
    <citation type="journal article" date="2011" name="Genome Biol.">
        <title>Comparative genomics of the social amoebae Dictyostelium discoideum and Dictyostelium purpureum.</title>
        <authorList>
            <consortium name="US DOE Joint Genome Institute (JGI-PGF)"/>
            <person name="Sucgang R."/>
            <person name="Kuo A."/>
            <person name="Tian X."/>
            <person name="Salerno W."/>
            <person name="Parikh A."/>
            <person name="Feasley C.L."/>
            <person name="Dalin E."/>
            <person name="Tu H."/>
            <person name="Huang E."/>
            <person name="Barry K."/>
            <person name="Lindquist E."/>
            <person name="Shapiro H."/>
            <person name="Bruce D."/>
            <person name="Schmutz J."/>
            <person name="Salamov A."/>
            <person name="Fey P."/>
            <person name="Gaudet P."/>
            <person name="Anjard C."/>
            <person name="Babu M.M."/>
            <person name="Basu S."/>
            <person name="Bushmanova Y."/>
            <person name="van der Wel H."/>
            <person name="Katoh-Kurasawa M."/>
            <person name="Dinh C."/>
            <person name="Coutinho P.M."/>
            <person name="Saito T."/>
            <person name="Elias M."/>
            <person name="Schaap P."/>
            <person name="Kay R.R."/>
            <person name="Henrissat B."/>
            <person name="Eichinger L."/>
            <person name="Rivero F."/>
            <person name="Putnam N.H."/>
            <person name="West C.M."/>
            <person name="Loomis W.F."/>
            <person name="Chisholm R.L."/>
            <person name="Shaulsky G."/>
            <person name="Strassmann J.E."/>
            <person name="Queller D.C."/>
            <person name="Kuspa A."/>
            <person name="Grigoriev I.V."/>
        </authorList>
    </citation>
    <scope>NUCLEOTIDE SEQUENCE [LARGE SCALE GENOMIC DNA]</scope>
    <source>
        <strain evidence="5">QSDP1</strain>
    </source>
</reference>
<dbReference type="VEuPathDB" id="AmoebaDB:DICPUDRAFT_78846"/>
<dbReference type="GO" id="GO:0006935">
    <property type="term" value="P:chemotaxis"/>
    <property type="evidence" value="ECO:0000318"/>
    <property type="project" value="GO_Central"/>
</dbReference>
<dbReference type="Pfam" id="PF06454">
    <property type="entry name" value="THH1_TOM1-3_dom"/>
    <property type="match status" value="1"/>
</dbReference>
<keyword evidence="5" id="KW-1185">Reference proteome</keyword>
<gene>
    <name evidence="4" type="ORF">DICPUDRAFT_78846</name>
</gene>
<dbReference type="KEGG" id="dpp:DICPUDRAFT_78846"/>
<feature type="compositionally biased region" description="Polar residues" evidence="1">
    <location>
        <begin position="1656"/>
        <end position="1665"/>
    </location>
</feature>
<keyword evidence="2" id="KW-0812">Transmembrane</keyword>
<feature type="transmembrane region" description="Helical" evidence="2">
    <location>
        <begin position="1396"/>
        <end position="1418"/>
    </location>
</feature>
<evidence type="ECO:0000256" key="2">
    <source>
        <dbReference type="SAM" id="Phobius"/>
    </source>
</evidence>
<name>F0ZKR5_DICPU</name>
<proteinExistence type="predicted"/>
<dbReference type="OrthoDB" id="2109252at2759"/>
<feature type="transmembrane region" description="Helical" evidence="2">
    <location>
        <begin position="1569"/>
        <end position="1591"/>
    </location>
</feature>
<evidence type="ECO:0000313" key="5">
    <source>
        <dbReference type="Proteomes" id="UP000001064"/>
    </source>
</evidence>
<dbReference type="RefSeq" id="XP_003287998.1">
    <property type="nucleotide sequence ID" value="XM_003287950.1"/>
</dbReference>
<feature type="compositionally biased region" description="Low complexity" evidence="1">
    <location>
        <begin position="1630"/>
        <end position="1643"/>
    </location>
</feature>
<evidence type="ECO:0000259" key="3">
    <source>
        <dbReference type="Pfam" id="PF06454"/>
    </source>
</evidence>
<feature type="transmembrane region" description="Helical" evidence="2">
    <location>
        <begin position="1471"/>
        <end position="1494"/>
    </location>
</feature>
<dbReference type="InParanoid" id="F0ZKR5"/>
<evidence type="ECO:0000313" key="4">
    <source>
        <dbReference type="EMBL" id="EGC35455.1"/>
    </source>
</evidence>
<dbReference type="Proteomes" id="UP000001064">
    <property type="component" value="Unassembled WGS sequence"/>
</dbReference>
<protein>
    <recommendedName>
        <fullName evidence="3">THH1/TOM1/TOM3 domain-containing protein</fullName>
    </recommendedName>
</protein>
<keyword evidence="2" id="KW-1133">Transmembrane helix</keyword>
<dbReference type="EMBL" id="GL871059">
    <property type="protein sequence ID" value="EGC35455.1"/>
    <property type="molecule type" value="Genomic_DNA"/>
</dbReference>
<feature type="transmembrane region" description="Helical" evidence="2">
    <location>
        <begin position="1359"/>
        <end position="1384"/>
    </location>
</feature>